<comment type="caution">
    <text evidence="1">The sequence shown here is derived from an EMBL/GenBank/DDBJ whole genome shotgun (WGS) entry which is preliminary data.</text>
</comment>
<accession>A0AAV2YQY1</accession>
<evidence type="ECO:0000313" key="2">
    <source>
        <dbReference type="Proteomes" id="UP001146120"/>
    </source>
</evidence>
<dbReference type="SUPFAM" id="SSF89550">
    <property type="entry name" value="PHP domain-like"/>
    <property type="match status" value="1"/>
</dbReference>
<protein>
    <submittedName>
        <fullName evidence="1">Uncharacterized protein</fullName>
    </submittedName>
</protein>
<gene>
    <name evidence="1" type="ORF">N0F65_000097</name>
</gene>
<evidence type="ECO:0000313" key="1">
    <source>
        <dbReference type="EMBL" id="DAZ95614.1"/>
    </source>
</evidence>
<dbReference type="GO" id="GO:0035312">
    <property type="term" value="F:5'-3' DNA exonuclease activity"/>
    <property type="evidence" value="ECO:0007669"/>
    <property type="project" value="TreeGrafter"/>
</dbReference>
<dbReference type="GO" id="GO:0004534">
    <property type="term" value="F:5'-3' RNA exonuclease activity"/>
    <property type="evidence" value="ECO:0007669"/>
    <property type="project" value="TreeGrafter"/>
</dbReference>
<dbReference type="PANTHER" id="PTHR42924">
    <property type="entry name" value="EXONUCLEASE"/>
    <property type="match status" value="1"/>
</dbReference>
<dbReference type="EMBL" id="DAKRPA010000197">
    <property type="protein sequence ID" value="DAZ95614.1"/>
    <property type="molecule type" value="Genomic_DNA"/>
</dbReference>
<organism evidence="1 2">
    <name type="scientific">Lagenidium giganteum</name>
    <dbReference type="NCBI Taxonomy" id="4803"/>
    <lineage>
        <taxon>Eukaryota</taxon>
        <taxon>Sar</taxon>
        <taxon>Stramenopiles</taxon>
        <taxon>Oomycota</taxon>
        <taxon>Peronosporomycetes</taxon>
        <taxon>Pythiales</taxon>
        <taxon>Pythiaceae</taxon>
    </lineage>
</organism>
<sequence length="321" mass="35925">MAGVPEAMCAAQELNGLAIPGVEISSEVKGDENLHILGYFYHGSNSVALEKQLEKIREGRHQRGKEILTKPVRFGTIFAFLLPLHQLDVILIDASFQASMDVHLEWERVFEIAGEATPGDRALVEADYVSKFKEPFVLCLGNDGPAYVEHDIGDVNIDRFRVHFPPDEVIKLIESARIRARLFQNLLGWDFSISPYADKIEAYEKLADESAPLKLGGSDFHGINPDTEQIPGDIPFPTSNVDAFQQDVRSVWETPLCLDREKVAARVQSDPERAHKKENLLIWRKQLDFALEVAGTLPNTEVTIQDHSVGSRYCVIVVNAH</sequence>
<proteinExistence type="predicted"/>
<dbReference type="Proteomes" id="UP001146120">
    <property type="component" value="Unassembled WGS sequence"/>
</dbReference>
<reference evidence="1" key="1">
    <citation type="submission" date="2022-11" db="EMBL/GenBank/DDBJ databases">
        <authorList>
            <person name="Morgan W.R."/>
            <person name="Tartar A."/>
        </authorList>
    </citation>
    <scope>NUCLEOTIDE SEQUENCE</scope>
    <source>
        <strain evidence="1">ARSEF 373</strain>
    </source>
</reference>
<dbReference type="AlphaFoldDB" id="A0AAV2YQY1"/>
<name>A0AAV2YQY1_9STRA</name>
<dbReference type="Gene3D" id="3.20.20.140">
    <property type="entry name" value="Metal-dependent hydrolases"/>
    <property type="match status" value="1"/>
</dbReference>
<dbReference type="PANTHER" id="PTHR42924:SF3">
    <property type="entry name" value="POLYMERASE_HISTIDINOL PHOSPHATASE N-TERMINAL DOMAIN-CONTAINING PROTEIN"/>
    <property type="match status" value="1"/>
</dbReference>
<reference evidence="1" key="2">
    <citation type="journal article" date="2023" name="Microbiol Resour">
        <title>Decontamination and Annotation of the Draft Genome Sequence of the Oomycete Lagenidium giganteum ARSEF 373.</title>
        <authorList>
            <person name="Morgan W.R."/>
            <person name="Tartar A."/>
        </authorList>
    </citation>
    <scope>NUCLEOTIDE SEQUENCE</scope>
    <source>
        <strain evidence="1">ARSEF 373</strain>
    </source>
</reference>
<dbReference type="InterPro" id="IPR016195">
    <property type="entry name" value="Pol/histidinol_Pase-like"/>
</dbReference>
<dbReference type="InterPro" id="IPR052018">
    <property type="entry name" value="PHP_domain"/>
</dbReference>
<keyword evidence="2" id="KW-1185">Reference proteome</keyword>